<sequence>MSLNFLCKLAELYELGDYLPSRTLGTRFKIRETRVVTGFHIVPTVSTHRSLYNARGPFVSISIVFLNNTDNTNNCLSLPLSSDSMTSHMFANSRDRISSSKKNSLCHYEKEQAEFLIR</sequence>
<keyword evidence="2" id="KW-1185">Reference proteome</keyword>
<evidence type="ECO:0000313" key="2">
    <source>
        <dbReference type="Proteomes" id="UP000078540"/>
    </source>
</evidence>
<name>A0A195B8C6_9HYME</name>
<dbReference type="EMBL" id="KQ976556">
    <property type="protein sequence ID" value="KYM80761.1"/>
    <property type="molecule type" value="Genomic_DNA"/>
</dbReference>
<protein>
    <submittedName>
        <fullName evidence="1">Uncharacterized protein</fullName>
    </submittedName>
</protein>
<accession>A0A195B8C6</accession>
<proteinExistence type="predicted"/>
<gene>
    <name evidence="1" type="ORF">ALC53_08762</name>
</gene>
<reference evidence="1 2" key="1">
    <citation type="submission" date="2015-09" db="EMBL/GenBank/DDBJ databases">
        <title>Atta colombica WGS genome.</title>
        <authorList>
            <person name="Nygaard S."/>
            <person name="Hu H."/>
            <person name="Boomsma J."/>
            <person name="Zhang G."/>
        </authorList>
    </citation>
    <scope>NUCLEOTIDE SEQUENCE [LARGE SCALE GENOMIC DNA]</scope>
    <source>
        <strain evidence="1">Treedump-2</strain>
        <tissue evidence="1">Whole body</tissue>
    </source>
</reference>
<evidence type="ECO:0000313" key="1">
    <source>
        <dbReference type="EMBL" id="KYM80761.1"/>
    </source>
</evidence>
<dbReference type="Proteomes" id="UP000078540">
    <property type="component" value="Unassembled WGS sequence"/>
</dbReference>
<dbReference type="AlphaFoldDB" id="A0A195B8C6"/>
<organism evidence="1 2">
    <name type="scientific">Atta colombica</name>
    <dbReference type="NCBI Taxonomy" id="520822"/>
    <lineage>
        <taxon>Eukaryota</taxon>
        <taxon>Metazoa</taxon>
        <taxon>Ecdysozoa</taxon>
        <taxon>Arthropoda</taxon>
        <taxon>Hexapoda</taxon>
        <taxon>Insecta</taxon>
        <taxon>Pterygota</taxon>
        <taxon>Neoptera</taxon>
        <taxon>Endopterygota</taxon>
        <taxon>Hymenoptera</taxon>
        <taxon>Apocrita</taxon>
        <taxon>Aculeata</taxon>
        <taxon>Formicoidea</taxon>
        <taxon>Formicidae</taxon>
        <taxon>Myrmicinae</taxon>
        <taxon>Atta</taxon>
    </lineage>
</organism>